<dbReference type="PANTHER" id="PTHR13271">
    <property type="entry name" value="UNCHARACTERIZED PUTATIVE METHYLTRANSFERASE"/>
    <property type="match status" value="1"/>
</dbReference>
<dbReference type="AlphaFoldDB" id="A0A176WAG4"/>
<organism evidence="2 3">
    <name type="scientific">Marchantia polymorpha subsp. ruderalis</name>
    <dbReference type="NCBI Taxonomy" id="1480154"/>
    <lineage>
        <taxon>Eukaryota</taxon>
        <taxon>Viridiplantae</taxon>
        <taxon>Streptophyta</taxon>
        <taxon>Embryophyta</taxon>
        <taxon>Marchantiophyta</taxon>
        <taxon>Marchantiopsida</taxon>
        <taxon>Marchantiidae</taxon>
        <taxon>Marchantiales</taxon>
        <taxon>Marchantiaceae</taxon>
        <taxon>Marchantia</taxon>
    </lineage>
</organism>
<dbReference type="Proteomes" id="UP000077202">
    <property type="component" value="Unassembled WGS sequence"/>
</dbReference>
<evidence type="ECO:0000313" key="2">
    <source>
        <dbReference type="EMBL" id="OAE30009.1"/>
    </source>
</evidence>
<dbReference type="InterPro" id="IPR046341">
    <property type="entry name" value="SET_dom_sf"/>
</dbReference>
<dbReference type="EMBL" id="LVLJ01001372">
    <property type="protein sequence ID" value="OAE30009.1"/>
    <property type="molecule type" value="Genomic_DNA"/>
</dbReference>
<reference evidence="2" key="1">
    <citation type="submission" date="2016-03" db="EMBL/GenBank/DDBJ databases">
        <title>Mechanisms controlling the formation of the plant cell surface in tip-growing cells are functionally conserved among land plants.</title>
        <authorList>
            <person name="Honkanen S."/>
            <person name="Jones V.A."/>
            <person name="Morieri G."/>
            <person name="Champion C."/>
            <person name="Hetherington A.J."/>
            <person name="Kelly S."/>
            <person name="Saint-Marcoux D."/>
            <person name="Proust H."/>
            <person name="Prescott H."/>
            <person name="Dolan L."/>
        </authorList>
    </citation>
    <scope>NUCLEOTIDE SEQUENCE [LARGE SCALE GENOMIC DNA]</scope>
    <source>
        <tissue evidence="2">Whole gametophyte</tissue>
    </source>
</reference>
<dbReference type="GO" id="GO:0016279">
    <property type="term" value="F:protein-lysine N-methyltransferase activity"/>
    <property type="evidence" value="ECO:0007669"/>
    <property type="project" value="TreeGrafter"/>
</dbReference>
<proteinExistence type="predicted"/>
<comment type="caution">
    <text evidence="2">The sequence shown here is derived from an EMBL/GenBank/DDBJ whole genome shotgun (WGS) entry which is preliminary data.</text>
</comment>
<protein>
    <recommendedName>
        <fullName evidence="4">SET domain-containing protein</fullName>
    </recommendedName>
</protein>
<dbReference type="InterPro" id="IPR050600">
    <property type="entry name" value="SETD3_SETD6_MTase"/>
</dbReference>
<dbReference type="SUPFAM" id="SSF82199">
    <property type="entry name" value="SET domain"/>
    <property type="match status" value="1"/>
</dbReference>
<accession>A0A176WAG4</accession>
<evidence type="ECO:0008006" key="4">
    <source>
        <dbReference type="Google" id="ProtNLM"/>
    </source>
</evidence>
<evidence type="ECO:0000256" key="1">
    <source>
        <dbReference type="SAM" id="MobiDB-lite"/>
    </source>
</evidence>
<dbReference type="Gene3D" id="3.90.1410.10">
    <property type="entry name" value="set domain protein methyltransferase, domain 1"/>
    <property type="match status" value="1"/>
</dbReference>
<sequence length="660" mass="73632">MEEIAKEGIEDKVQKFLQWMQVNGAVLKSCYLKPSAQDAEAGLGLYTRGYCSNDEVLMVIPLVLAITPMTVLQDPLVGHLFGTVFADGQVDDRHVMILYLMVERALGCSSFWEPYLNMLPKKFGTSVLFSEDELLELKGTSLYNATKLQKAALGQQFTEKVKPIVESILESVQCTRRANFIFWTRALTIPCPHSMVCPPTVPTPVSSLYQKKQEMTETMGVDSSVFDSLRLDSEGHKQHSFSSTSPQILESENALQESERDEEQNGYKLSLPVNGVSLSKKGDENYQHVQEPPPDFQESGDCQVRPPEMVEGLVPGIDFCNHGQSFGMEDTKLATTAVRGVARWEVDGSDGSITGISNSMYLVTGPKSISANTEITICYGNKSNEELLYLYGFVLDNNPDDYLMVHFPIQALEDGECPEAKSQLLENQELPLRWLLTSSILQGGYLSERCNKDSKPFDCTSEVKEHPAYRFSWSGQRKPPPGVRHQVFPEDMMGALRIIAMTEEEIQGVQNLLEELSESSQRLPSTEDVKAAVWEVCGDVGALQLLQDLLTSRVLALEEGTGPEYLDSDLLAKHRQAKADLEKNLQQGSVCEGDNDLMNPDLLSRNKRACVVYRKDSRLLADNDWKWEQADTVQYNDPLESVSDLVYSGDTPIAAFLRLS</sequence>
<dbReference type="PANTHER" id="PTHR13271:SF55">
    <property type="entry name" value="SET DOMAIN-CONTAINING PROTEIN"/>
    <property type="match status" value="1"/>
</dbReference>
<name>A0A176WAG4_MARPO</name>
<gene>
    <name evidence="2" type="ORF">AXG93_3893s1170</name>
</gene>
<evidence type="ECO:0000313" key="3">
    <source>
        <dbReference type="Proteomes" id="UP000077202"/>
    </source>
</evidence>
<dbReference type="CDD" id="cd10527">
    <property type="entry name" value="SET_LSMT"/>
    <property type="match status" value="1"/>
</dbReference>
<keyword evidence="3" id="KW-1185">Reference proteome</keyword>
<feature type="compositionally biased region" description="Polar residues" evidence="1">
    <location>
        <begin position="240"/>
        <end position="256"/>
    </location>
</feature>
<feature type="region of interest" description="Disordered" evidence="1">
    <location>
        <begin position="236"/>
        <end position="272"/>
    </location>
</feature>